<dbReference type="GeneID" id="28998431"/>
<dbReference type="InParanoid" id="A0A162ZDP2"/>
<dbReference type="AlphaFoldDB" id="A0A162ZDP2"/>
<dbReference type="RefSeq" id="XP_018284121.1">
    <property type="nucleotide sequence ID" value="XM_018437525.1"/>
</dbReference>
<accession>A0A162ZDP2</accession>
<evidence type="ECO:0000313" key="1">
    <source>
        <dbReference type="EMBL" id="OAD66081.1"/>
    </source>
</evidence>
<gene>
    <name evidence="1" type="ORF">PHYBLDRAFT_175604</name>
</gene>
<name>A0A162ZDP2_PHYB8</name>
<organism evidence="1 2">
    <name type="scientific">Phycomyces blakesleeanus (strain ATCC 8743b / DSM 1359 / FGSC 10004 / NBRC 33097 / NRRL 1555)</name>
    <dbReference type="NCBI Taxonomy" id="763407"/>
    <lineage>
        <taxon>Eukaryota</taxon>
        <taxon>Fungi</taxon>
        <taxon>Fungi incertae sedis</taxon>
        <taxon>Mucoromycota</taxon>
        <taxon>Mucoromycotina</taxon>
        <taxon>Mucoromycetes</taxon>
        <taxon>Mucorales</taxon>
        <taxon>Phycomycetaceae</taxon>
        <taxon>Phycomyces</taxon>
    </lineage>
</organism>
<sequence>MKKIADTFLSAYFGGNALSYNSMSMIRKTIYKLWLFEVMNQKVFRQRIFSNIQQSAQSLALMHFSFQGKEGNTQFIASRCTMTQLVFPSNRQTILKRCEEILSYFLIL</sequence>
<evidence type="ECO:0000313" key="2">
    <source>
        <dbReference type="Proteomes" id="UP000077315"/>
    </source>
</evidence>
<proteinExistence type="predicted"/>
<dbReference type="VEuPathDB" id="FungiDB:PHYBLDRAFT_175604"/>
<dbReference type="Proteomes" id="UP000077315">
    <property type="component" value="Unassembled WGS sequence"/>
</dbReference>
<keyword evidence="2" id="KW-1185">Reference proteome</keyword>
<reference evidence="2" key="1">
    <citation type="submission" date="2015-06" db="EMBL/GenBank/DDBJ databases">
        <title>Expansion of signal transduction pathways in fungi by whole-genome duplication.</title>
        <authorList>
            <consortium name="DOE Joint Genome Institute"/>
            <person name="Corrochano L.M."/>
            <person name="Kuo A."/>
            <person name="Marcet-Houben M."/>
            <person name="Polaino S."/>
            <person name="Salamov A."/>
            <person name="Villalobos J.M."/>
            <person name="Alvarez M.I."/>
            <person name="Avalos J."/>
            <person name="Benito E.P."/>
            <person name="Benoit I."/>
            <person name="Burger G."/>
            <person name="Camino L.P."/>
            <person name="Canovas D."/>
            <person name="Cerda-Olmedo E."/>
            <person name="Cheng J.-F."/>
            <person name="Dominguez A."/>
            <person name="Elias M."/>
            <person name="Eslava A.P."/>
            <person name="Glaser F."/>
            <person name="Grimwood J."/>
            <person name="Gutierrez G."/>
            <person name="Heitman J."/>
            <person name="Henrissat B."/>
            <person name="Iturriaga E.A."/>
            <person name="Lang B.F."/>
            <person name="Lavin J.L."/>
            <person name="Lee S."/>
            <person name="Li W."/>
            <person name="Lindquist E."/>
            <person name="Lopez-Garcia S."/>
            <person name="Luque E.M."/>
            <person name="Marcos A.T."/>
            <person name="Martin J."/>
            <person name="McCluskey K."/>
            <person name="Medina H.R."/>
            <person name="Miralles-Duran A."/>
            <person name="Miyazaki A."/>
            <person name="Munoz-Torres E."/>
            <person name="Oguiza J.A."/>
            <person name="Ohm R."/>
            <person name="Olmedo M."/>
            <person name="Orejas M."/>
            <person name="Ortiz-Castellanos L."/>
            <person name="Pisabarro A.G."/>
            <person name="Rodriguez-Romero J."/>
            <person name="Ruiz-Herrera J."/>
            <person name="Ruiz-Vazquez R."/>
            <person name="Sanz C."/>
            <person name="Schackwitz W."/>
            <person name="Schmutz J."/>
            <person name="Shahriari M."/>
            <person name="Shelest E."/>
            <person name="Silva-Franco F."/>
            <person name="Soanes D."/>
            <person name="Syed K."/>
            <person name="Tagua V.G."/>
            <person name="Talbot N.J."/>
            <person name="Thon M."/>
            <person name="De vries R.P."/>
            <person name="Wiebenga A."/>
            <person name="Yadav J.S."/>
            <person name="Braun E.L."/>
            <person name="Baker S."/>
            <person name="Garre V."/>
            <person name="Horwitz B."/>
            <person name="Torres-Martinez S."/>
            <person name="Idnurm A."/>
            <person name="Herrera-Estrella A."/>
            <person name="Gabaldon T."/>
            <person name="Grigoriev I.V."/>
        </authorList>
    </citation>
    <scope>NUCLEOTIDE SEQUENCE [LARGE SCALE GENOMIC DNA]</scope>
    <source>
        <strain evidence="2">NRRL 1555(-)</strain>
    </source>
</reference>
<protein>
    <submittedName>
        <fullName evidence="1">Uncharacterized protein</fullName>
    </submittedName>
</protein>
<dbReference type="EMBL" id="KV441006">
    <property type="protein sequence ID" value="OAD66081.1"/>
    <property type="molecule type" value="Genomic_DNA"/>
</dbReference>